<proteinExistence type="predicted"/>
<keyword evidence="1" id="KW-0677">Repeat</keyword>
<organism evidence="6 7">
    <name type="scientific">Neolamprologus brichardi</name>
    <name type="common">Fairy cichlid</name>
    <name type="synonym">Lamprologus brichardi</name>
    <dbReference type="NCBI Taxonomy" id="32507"/>
    <lineage>
        <taxon>Eukaryota</taxon>
        <taxon>Metazoa</taxon>
        <taxon>Chordata</taxon>
        <taxon>Craniata</taxon>
        <taxon>Vertebrata</taxon>
        <taxon>Euteleostomi</taxon>
        <taxon>Actinopterygii</taxon>
        <taxon>Neopterygii</taxon>
        <taxon>Teleostei</taxon>
        <taxon>Neoteleostei</taxon>
        <taxon>Acanthomorphata</taxon>
        <taxon>Ovalentaria</taxon>
        <taxon>Cichlomorphae</taxon>
        <taxon>Cichliformes</taxon>
        <taxon>Cichlidae</taxon>
        <taxon>African cichlids</taxon>
        <taxon>Pseudocrenilabrinae</taxon>
        <taxon>Lamprologini</taxon>
        <taxon>Neolamprologus</taxon>
    </lineage>
</organism>
<accession>A0A3Q4N8C6</accession>
<evidence type="ECO:0000256" key="2">
    <source>
        <dbReference type="ARBA" id="ARBA00023157"/>
    </source>
</evidence>
<dbReference type="InterPro" id="IPR001846">
    <property type="entry name" value="VWF_type-D"/>
</dbReference>
<keyword evidence="4" id="KW-0732">Signal</keyword>
<dbReference type="SUPFAM" id="SSF57567">
    <property type="entry name" value="Serine protease inhibitors"/>
    <property type="match status" value="2"/>
</dbReference>
<dbReference type="Ensembl" id="ENSNBRT00000030197.1">
    <property type="protein sequence ID" value="ENSNBRP00000029439.1"/>
    <property type="gene ID" value="ENSNBRG00000022339.1"/>
</dbReference>
<evidence type="ECO:0000259" key="5">
    <source>
        <dbReference type="PROSITE" id="PS51233"/>
    </source>
</evidence>
<dbReference type="OMA" id="ADCECHH"/>
<dbReference type="CDD" id="cd19941">
    <property type="entry name" value="TIL"/>
    <property type="match status" value="2"/>
</dbReference>
<dbReference type="InterPro" id="IPR014853">
    <property type="entry name" value="VWF/SSPO/ZAN-like_Cys-rich_dom"/>
</dbReference>
<sequence length="1053" mass="116788">MSSLRWIVTVCFILSSGTAHSFNLTFSFYFVHTCRTFGSGVVEPFKDSAFYVRSNCPFTLTHFIHNRVECDITIRRGNSGLLVQVEIIINKVRTVLQNGRILVEDKSVSFPYDHTYQHIFQYGIYTKLRSTLLPLSVTWHSVAGGIDTLKVELEQELSTDMTGLCGKCNVTGNEQQLIRESALTDDTCQTRDPVSVPNPVCEQFFSYTLGCLQSSRLHYFQLCHKNIYGYENSEHIGCAFFKEIVLHCGKSSNVWEKWRSVTQCARPTCPGALLYEEEGAAFVPTCSNPNPHFSSQDITSSCVCPEGKVLNDHLDGFHCVNVSNCTCVFAGRTYLTGQKRSTKCQSCLCEGGKWRCSENCPIKCQIEGQFVSTFDGKQYTVPGKCTYLALQGFNWTVIITFSKKDPSIQAVFLQHLQETYTFTNNKAKVGDQEISELYQADGAQVFWQSSMYIQVLTSSDIKLQLQMSPEIQLYISAPRKHKGLCGNGNSDSTDDFTSSSGIIELTAEPFALSWSLGACTVNIPSTCINTHNEIFADEKCSVLINATAIFAKCHVHLPPDQYYAACIQRTCNCGNDVQRCLCIALDSYAKACASLGVLIGDWRKAANCTPTCPKNQEFFYNIRACNSTCRSITESDPRCGVDDASVEGCGCPEGTYQNQGNTCTPKADCECHHRGGVSPPGPVVIDGHHWNGKVCVHCSEHPIQTAQKTCASLSKPLVTCESGCYCPHDQYEDHHGNCVSRDDCTCVYSGKVFRAGETVKTNCKKCVCGQGQWDCKDEPCPGTCQVYGNGHYQTFDAKWYRFSGHCQYTLVEDYCGNTKGTFSVRVERVPCCEKVLTCSRSIVLVLQGKVTVTLSDMKVTKNLQQDSTMQENSLYSIDTVGLYVIVSVPSSGITLIWDKHTRLTIKLKVCGLCGNFDSNEMNDLQISGSAVGSSPMAFGNSWKAATPPCSDVTADIFPCDRNSYCSAWAQRRCMIIKGDTFKDCHIKVNPDPYYQACLLESCSCEFEGKFLGYCTAVAAYAEACSGQDVCVKWRTPDLCRKLGPFFFTYCMSK</sequence>
<reference evidence="6" key="2">
    <citation type="submission" date="2025-09" db="UniProtKB">
        <authorList>
            <consortium name="Ensembl"/>
        </authorList>
    </citation>
    <scope>IDENTIFICATION</scope>
</reference>
<keyword evidence="7" id="KW-1185">Reference proteome</keyword>
<keyword evidence="3" id="KW-0325">Glycoprotein</keyword>
<dbReference type="SMART" id="SM00832">
    <property type="entry name" value="C8"/>
    <property type="match status" value="2"/>
</dbReference>
<dbReference type="PROSITE" id="PS51233">
    <property type="entry name" value="VWFD"/>
    <property type="match status" value="3"/>
</dbReference>
<dbReference type="Proteomes" id="UP000261580">
    <property type="component" value="Unassembled WGS sequence"/>
</dbReference>
<dbReference type="GeneTree" id="ENSGT00940000165245"/>
<feature type="chain" id="PRO_5018701818" description="VWFD domain-containing protein" evidence="4">
    <location>
        <begin position="20"/>
        <end position="1053"/>
    </location>
</feature>
<dbReference type="FunFam" id="2.10.25.10:FF:000674">
    <property type="entry name" value="Mucin-2"/>
    <property type="match status" value="1"/>
</dbReference>
<evidence type="ECO:0000313" key="6">
    <source>
        <dbReference type="Ensembl" id="ENSNBRP00000029439.1"/>
    </source>
</evidence>
<reference evidence="6" key="1">
    <citation type="submission" date="2025-08" db="UniProtKB">
        <authorList>
            <consortium name="Ensembl"/>
        </authorList>
    </citation>
    <scope>IDENTIFICATION</scope>
</reference>
<dbReference type="InterPro" id="IPR001007">
    <property type="entry name" value="VWF_dom"/>
</dbReference>
<feature type="signal peptide" evidence="4">
    <location>
        <begin position="1"/>
        <end position="19"/>
    </location>
</feature>
<dbReference type="Pfam" id="PF00094">
    <property type="entry name" value="VWD"/>
    <property type="match status" value="3"/>
</dbReference>
<dbReference type="PANTHER" id="PTHR11339:SF408">
    <property type="entry name" value="MUCIN-5B"/>
    <property type="match status" value="1"/>
</dbReference>
<dbReference type="InterPro" id="IPR036084">
    <property type="entry name" value="Ser_inhib-like_sf"/>
</dbReference>
<feature type="domain" description="VWFD" evidence="5">
    <location>
        <begin position="32"/>
        <end position="202"/>
    </location>
</feature>
<protein>
    <recommendedName>
        <fullName evidence="5">VWFD domain-containing protein</fullName>
    </recommendedName>
</protein>
<evidence type="ECO:0000256" key="3">
    <source>
        <dbReference type="ARBA" id="ARBA00023180"/>
    </source>
</evidence>
<dbReference type="SMART" id="SM00215">
    <property type="entry name" value="VWC_out"/>
    <property type="match status" value="2"/>
</dbReference>
<dbReference type="PANTHER" id="PTHR11339">
    <property type="entry name" value="EXTRACELLULAR MATRIX GLYCOPROTEIN RELATED"/>
    <property type="match status" value="1"/>
</dbReference>
<dbReference type="GO" id="GO:0005615">
    <property type="term" value="C:extracellular space"/>
    <property type="evidence" value="ECO:0007669"/>
    <property type="project" value="TreeGrafter"/>
</dbReference>
<dbReference type="Bgee" id="ENSNBRG00000022339">
    <property type="expression patterns" value="Expressed in testis"/>
</dbReference>
<feature type="domain" description="VWFD" evidence="5">
    <location>
        <begin position="782"/>
        <end position="950"/>
    </location>
</feature>
<evidence type="ECO:0000313" key="7">
    <source>
        <dbReference type="Proteomes" id="UP000261580"/>
    </source>
</evidence>
<dbReference type="Gene3D" id="2.10.25.10">
    <property type="entry name" value="Laminin"/>
    <property type="match status" value="2"/>
</dbReference>
<dbReference type="Pfam" id="PF08742">
    <property type="entry name" value="C8"/>
    <property type="match status" value="2"/>
</dbReference>
<feature type="domain" description="VWFD" evidence="5">
    <location>
        <begin position="362"/>
        <end position="528"/>
    </location>
</feature>
<dbReference type="SMART" id="SM00216">
    <property type="entry name" value="VWD"/>
    <property type="match status" value="2"/>
</dbReference>
<keyword evidence="2" id="KW-1015">Disulfide bond</keyword>
<name>A0A3Q4N8C6_NEOBR</name>
<dbReference type="AlphaFoldDB" id="A0A3Q4N8C6"/>
<dbReference type="InterPro" id="IPR050780">
    <property type="entry name" value="Mucin_vWF_Thrombospondin_sf"/>
</dbReference>
<evidence type="ECO:0000256" key="4">
    <source>
        <dbReference type="SAM" id="SignalP"/>
    </source>
</evidence>
<evidence type="ECO:0000256" key="1">
    <source>
        <dbReference type="ARBA" id="ARBA00022737"/>
    </source>
</evidence>
<dbReference type="GO" id="GO:0031012">
    <property type="term" value="C:extracellular matrix"/>
    <property type="evidence" value="ECO:0007669"/>
    <property type="project" value="TreeGrafter"/>
</dbReference>
<dbReference type="STRING" id="32507.ENSNBRP00000029439"/>